<dbReference type="Pfam" id="PF09346">
    <property type="entry name" value="SMI1_KNR4"/>
    <property type="match status" value="1"/>
</dbReference>
<dbReference type="AlphaFoldDB" id="A0A937FB08"/>
<evidence type="ECO:0000259" key="1">
    <source>
        <dbReference type="Pfam" id="PF09346"/>
    </source>
</evidence>
<dbReference type="Proteomes" id="UP000659388">
    <property type="component" value="Unassembled WGS sequence"/>
</dbReference>
<reference evidence="2" key="1">
    <citation type="submission" date="2021-01" db="EMBL/GenBank/DDBJ databases">
        <title>Fulvivirga kasyanovii gen. nov., sp nov., a novel member of the phylum Bacteroidetes isolated from seawater in a mussel farm.</title>
        <authorList>
            <person name="Zhao L.-H."/>
            <person name="Wang Z.-J."/>
        </authorList>
    </citation>
    <scope>NUCLEOTIDE SEQUENCE</scope>
    <source>
        <strain evidence="2">2943</strain>
    </source>
</reference>
<feature type="domain" description="Knr4/Smi1-like" evidence="1">
    <location>
        <begin position="4"/>
        <end position="142"/>
    </location>
</feature>
<proteinExistence type="predicted"/>
<name>A0A937FB08_9BACT</name>
<dbReference type="EMBL" id="JAESIY010000014">
    <property type="protein sequence ID" value="MBL3658636.1"/>
    <property type="molecule type" value="Genomic_DNA"/>
</dbReference>
<accession>A0A937FB08</accession>
<comment type="caution">
    <text evidence="2">The sequence shown here is derived from an EMBL/GenBank/DDBJ whole genome shotgun (WGS) entry which is preliminary data.</text>
</comment>
<gene>
    <name evidence="2" type="ORF">JL102_20970</name>
</gene>
<dbReference type="RefSeq" id="WP_202246427.1">
    <property type="nucleotide sequence ID" value="NZ_JAESIY010000014.1"/>
</dbReference>
<dbReference type="SUPFAM" id="SSF160631">
    <property type="entry name" value="SMI1/KNR4-like"/>
    <property type="match status" value="1"/>
</dbReference>
<dbReference type="InterPro" id="IPR018958">
    <property type="entry name" value="Knr4/Smi1-like_dom"/>
</dbReference>
<evidence type="ECO:0000313" key="3">
    <source>
        <dbReference type="Proteomes" id="UP000659388"/>
    </source>
</evidence>
<organism evidence="2 3">
    <name type="scientific">Fulvivirga sediminis</name>
    <dbReference type="NCBI Taxonomy" id="2803949"/>
    <lineage>
        <taxon>Bacteria</taxon>
        <taxon>Pseudomonadati</taxon>
        <taxon>Bacteroidota</taxon>
        <taxon>Cytophagia</taxon>
        <taxon>Cytophagales</taxon>
        <taxon>Fulvivirgaceae</taxon>
        <taxon>Fulvivirga</taxon>
    </lineage>
</organism>
<evidence type="ECO:0000313" key="2">
    <source>
        <dbReference type="EMBL" id="MBL3658636.1"/>
    </source>
</evidence>
<keyword evidence="3" id="KW-1185">Reference proteome</keyword>
<dbReference type="InterPro" id="IPR037883">
    <property type="entry name" value="Knr4/Smi1-like_sf"/>
</dbReference>
<sequence length="147" mass="17042">MKLEFSETFQQELPSKYLKFLDEHPEGTQIRNKGRYDARIWNMMGKEELLKRWTMDGVGEAANYECLKLYAQVQAETTEDVYAHSAHFGRVKLDRVAKGFVIAHENGDYLYLDPECSFSLWAYYHDGGGITKVSGSFDKFLKEKKPL</sequence>
<protein>
    <recommendedName>
        <fullName evidence="1">Knr4/Smi1-like domain-containing protein</fullName>
    </recommendedName>
</protein>